<accession>A0A5E4TAB8</accession>
<reference evidence="3 4" key="1">
    <citation type="submission" date="2019-08" db="EMBL/GenBank/DDBJ databases">
        <authorList>
            <person name="Peeters C."/>
        </authorList>
    </citation>
    <scope>NUCLEOTIDE SEQUENCE [LARGE SCALE GENOMIC DNA]</scope>
    <source>
        <strain evidence="3 4">LMG 31013</strain>
    </source>
</reference>
<evidence type="ECO:0000313" key="4">
    <source>
        <dbReference type="Proteomes" id="UP000334380"/>
    </source>
</evidence>
<feature type="transmembrane region" description="Helical" evidence="1">
    <location>
        <begin position="27"/>
        <end position="46"/>
    </location>
</feature>
<proteinExistence type="predicted"/>
<keyword evidence="1" id="KW-0812">Transmembrane</keyword>
<evidence type="ECO:0000256" key="1">
    <source>
        <dbReference type="SAM" id="Phobius"/>
    </source>
</evidence>
<keyword evidence="1" id="KW-0472">Membrane</keyword>
<dbReference type="Pfam" id="PF13906">
    <property type="entry name" value="AA_permease_C"/>
    <property type="match status" value="1"/>
</dbReference>
<evidence type="ECO:0000259" key="2">
    <source>
        <dbReference type="Pfam" id="PF13906"/>
    </source>
</evidence>
<feature type="transmembrane region" description="Helical" evidence="1">
    <location>
        <begin position="52"/>
        <end position="70"/>
    </location>
</feature>
<dbReference type="InterPro" id="IPR029485">
    <property type="entry name" value="CAT_C"/>
</dbReference>
<sequence length="88" mass="9738">MFVPPRCAQRAPWLPIVMPHPARATRVPGAPVVPLISAGLCLFLMAHLQATTWIAFVVWLVIGLGIYFLYARRNALLHTPSDARPAPR</sequence>
<protein>
    <submittedName>
        <fullName evidence="3">Putative amino acid permease YhdG</fullName>
    </submittedName>
</protein>
<keyword evidence="4" id="KW-1185">Reference proteome</keyword>
<organism evidence="3 4">
    <name type="scientific">Pandoraea terrigena</name>
    <dbReference type="NCBI Taxonomy" id="2508292"/>
    <lineage>
        <taxon>Bacteria</taxon>
        <taxon>Pseudomonadati</taxon>
        <taxon>Pseudomonadota</taxon>
        <taxon>Betaproteobacteria</taxon>
        <taxon>Burkholderiales</taxon>
        <taxon>Burkholderiaceae</taxon>
        <taxon>Pandoraea</taxon>
    </lineage>
</organism>
<dbReference type="AlphaFoldDB" id="A0A5E4TAB8"/>
<dbReference type="EMBL" id="CABPRU010000002">
    <property type="protein sequence ID" value="VVD84717.1"/>
    <property type="molecule type" value="Genomic_DNA"/>
</dbReference>
<gene>
    <name evidence="3" type="primary">yhdG</name>
    <name evidence="3" type="ORF">PTE31013_01306</name>
</gene>
<name>A0A5E4TAB8_9BURK</name>
<feature type="domain" description="Cationic amino acid transporter C-terminal" evidence="2">
    <location>
        <begin position="26"/>
        <end position="74"/>
    </location>
</feature>
<evidence type="ECO:0000313" key="3">
    <source>
        <dbReference type="EMBL" id="VVD84717.1"/>
    </source>
</evidence>
<dbReference type="Gene3D" id="1.20.1740.10">
    <property type="entry name" value="Amino acid/polyamine transporter I"/>
    <property type="match status" value="1"/>
</dbReference>
<dbReference type="Proteomes" id="UP000334380">
    <property type="component" value="Unassembled WGS sequence"/>
</dbReference>
<keyword evidence="1" id="KW-1133">Transmembrane helix</keyword>